<protein>
    <submittedName>
        <fullName evidence="9">Ferrirhodotorulic acid ABC transporter, permease protein</fullName>
    </submittedName>
</protein>
<comment type="similarity">
    <text evidence="6">Belongs to the ABC-4 integral membrane protein family.</text>
</comment>
<evidence type="ECO:0000313" key="9">
    <source>
        <dbReference type="EMBL" id="AQW86909.1"/>
    </source>
</evidence>
<dbReference type="InterPro" id="IPR025857">
    <property type="entry name" value="MacB_PCD"/>
</dbReference>
<keyword evidence="3" id="KW-0812">Transmembrane</keyword>
<evidence type="ECO:0000256" key="6">
    <source>
        <dbReference type="ARBA" id="ARBA00038076"/>
    </source>
</evidence>
<dbReference type="GeneID" id="56565684"/>
<evidence type="ECO:0000259" key="7">
    <source>
        <dbReference type="Pfam" id="PF02687"/>
    </source>
</evidence>
<dbReference type="PANTHER" id="PTHR30572:SF4">
    <property type="entry name" value="ABC TRANSPORTER PERMEASE YTRF"/>
    <property type="match status" value="1"/>
</dbReference>
<evidence type="ECO:0000256" key="5">
    <source>
        <dbReference type="ARBA" id="ARBA00023136"/>
    </source>
</evidence>
<dbReference type="Pfam" id="PF02687">
    <property type="entry name" value="FtsX"/>
    <property type="match status" value="1"/>
</dbReference>
<gene>
    <name evidence="9" type="ORF">CPIN18021_0046</name>
</gene>
<keyword evidence="10" id="KW-1185">Reference proteome</keyword>
<dbReference type="AlphaFoldDB" id="A0A1S6U5D5"/>
<dbReference type="InterPro" id="IPR050250">
    <property type="entry name" value="Macrolide_Exporter_MacB"/>
</dbReference>
<dbReference type="KEGG" id="cpin:CPIN18020_0044"/>
<reference evidence="10" key="1">
    <citation type="submission" date="2016-09" db="EMBL/GenBank/DDBJ databases">
        <title>Comparative genomics of the Campylobacter concisus group.</title>
        <authorList>
            <person name="Miller W.G."/>
            <person name="Yee E."/>
            <person name="Chapman M.H."/>
            <person name="Huynh S."/>
            <person name="Bono J.L."/>
            <person name="On S.L.W."/>
            <person name="StLeger J."/>
            <person name="Foster G."/>
            <person name="Parker C.T."/>
        </authorList>
    </citation>
    <scope>NUCLEOTIDE SEQUENCE [LARGE SCALE GENOMIC DNA]</scope>
    <source>
        <strain evidence="10">RM18021</strain>
    </source>
</reference>
<dbReference type="PANTHER" id="PTHR30572">
    <property type="entry name" value="MEMBRANE COMPONENT OF TRANSPORTER-RELATED"/>
    <property type="match status" value="1"/>
</dbReference>
<dbReference type="GO" id="GO:0005886">
    <property type="term" value="C:plasma membrane"/>
    <property type="evidence" value="ECO:0007669"/>
    <property type="project" value="UniProtKB-SubCell"/>
</dbReference>
<comment type="subcellular location">
    <subcellularLocation>
        <location evidence="1">Cell membrane</location>
        <topology evidence="1">Multi-pass membrane protein</topology>
    </subcellularLocation>
</comment>
<organism evidence="9 10">
    <name type="scientific">Campylobacter pinnipediorum subsp. caledonicus</name>
    <dbReference type="NCBI Taxonomy" id="1874362"/>
    <lineage>
        <taxon>Bacteria</taxon>
        <taxon>Pseudomonadati</taxon>
        <taxon>Campylobacterota</taxon>
        <taxon>Epsilonproteobacteria</taxon>
        <taxon>Campylobacterales</taxon>
        <taxon>Campylobacteraceae</taxon>
        <taxon>Campylobacter</taxon>
    </lineage>
</organism>
<evidence type="ECO:0000256" key="1">
    <source>
        <dbReference type="ARBA" id="ARBA00004651"/>
    </source>
</evidence>
<accession>A0A1S6U5D5</accession>
<evidence type="ECO:0000256" key="2">
    <source>
        <dbReference type="ARBA" id="ARBA00022475"/>
    </source>
</evidence>
<evidence type="ECO:0000259" key="8">
    <source>
        <dbReference type="Pfam" id="PF12704"/>
    </source>
</evidence>
<dbReference type="RefSeq" id="WP_078422659.1">
    <property type="nucleotide sequence ID" value="NZ_CP017018.1"/>
</dbReference>
<keyword evidence="5" id="KW-0472">Membrane</keyword>
<dbReference type="EMBL" id="CP017258">
    <property type="protein sequence ID" value="AQW86909.1"/>
    <property type="molecule type" value="Genomic_DNA"/>
</dbReference>
<dbReference type="Pfam" id="PF12704">
    <property type="entry name" value="MacB_PCD"/>
    <property type="match status" value="1"/>
</dbReference>
<sequence>MKNAHFLMIINSLTRSKLQKLMAFVTVCLASTLIACMLNITLKIGDEVASELRSYGSNIVVLPRGESLSIEVEGRSFTPLKSQNFLNESDLYKIKEIFWRNNIVAFTPFLEGKMNDSKGRNFSIMGTYFDKNIGLADEPEFSTGAKSLFGFWRVVGNWAKDDSLDEALVGEKLSQDLSIKVGDVLNFNGNDIKIVGILKGAGDESGKLVVSLKLAQKLFDKIGKFQKAEVSAMTIPENDLSLKARKNLDDLDSAEYDKWYCSAYVSSIAYQIEENFSGVSAKPSLQVSDAESHIVKKIQSLMGIVSIIALFVSSIGITSLMTSEIYRRKKEIGLLKALGASNFAIYTLFTSESLVVAFIAGLVGSFIGYIVSYFVAYTIFSHGIGLALIIIPLSVFFSLLVSVIGSIIPMKSLINLLPAEVLYDRK</sequence>
<dbReference type="GO" id="GO:0022857">
    <property type="term" value="F:transmembrane transporter activity"/>
    <property type="evidence" value="ECO:0007669"/>
    <property type="project" value="TreeGrafter"/>
</dbReference>
<evidence type="ECO:0000313" key="10">
    <source>
        <dbReference type="Proteomes" id="UP000190868"/>
    </source>
</evidence>
<feature type="domain" description="MacB-like periplasmic core" evidence="8">
    <location>
        <begin position="25"/>
        <end position="219"/>
    </location>
</feature>
<dbReference type="InterPro" id="IPR003838">
    <property type="entry name" value="ABC3_permease_C"/>
</dbReference>
<proteinExistence type="inferred from homology"/>
<feature type="domain" description="ABC3 transporter permease C-terminal" evidence="7">
    <location>
        <begin position="304"/>
        <end position="415"/>
    </location>
</feature>
<keyword evidence="4" id="KW-1133">Transmembrane helix</keyword>
<keyword evidence="2" id="KW-1003">Cell membrane</keyword>
<evidence type="ECO:0000256" key="4">
    <source>
        <dbReference type="ARBA" id="ARBA00022989"/>
    </source>
</evidence>
<name>A0A1S6U5D5_9BACT</name>
<evidence type="ECO:0000256" key="3">
    <source>
        <dbReference type="ARBA" id="ARBA00022692"/>
    </source>
</evidence>
<dbReference type="Proteomes" id="UP000190868">
    <property type="component" value="Chromosome"/>
</dbReference>